<dbReference type="Proteomes" id="UP000663802">
    <property type="component" value="Unassembled WGS sequence"/>
</dbReference>
<accession>A0ABQ1EG00</accession>
<gene>
    <name evidence="2" type="ORF">CSC2_42510</name>
</gene>
<keyword evidence="3" id="KW-1185">Reference proteome</keyword>
<dbReference type="InterPro" id="IPR013974">
    <property type="entry name" value="SAF"/>
</dbReference>
<dbReference type="RefSeq" id="WP_206872185.1">
    <property type="nucleotide sequence ID" value="NZ_BMBA01000006.1"/>
</dbReference>
<dbReference type="InterPro" id="IPR036732">
    <property type="entry name" value="AFP_Neu5c_C_sf"/>
</dbReference>
<dbReference type="InterPro" id="IPR051690">
    <property type="entry name" value="PseI-like"/>
</dbReference>
<dbReference type="PANTHER" id="PTHR42966">
    <property type="entry name" value="N-ACETYLNEURAMINATE SYNTHASE"/>
    <property type="match status" value="1"/>
</dbReference>
<name>A0ABQ1EG00_9CLOT</name>
<dbReference type="Pfam" id="PF03102">
    <property type="entry name" value="NeuB"/>
    <property type="match status" value="1"/>
</dbReference>
<dbReference type="InterPro" id="IPR057736">
    <property type="entry name" value="SAF_PseI/NeuA/NeuB"/>
</dbReference>
<dbReference type="PANTHER" id="PTHR42966:SF1">
    <property type="entry name" value="SIALIC ACID SYNTHASE"/>
    <property type="match status" value="1"/>
</dbReference>
<protein>
    <submittedName>
        <fullName evidence="2">N-acetylneuraminate synthase</fullName>
    </submittedName>
</protein>
<dbReference type="Gene3D" id="3.90.1210.10">
    <property type="entry name" value="Antifreeze-like/N-acetylneuraminic acid synthase C-terminal domain"/>
    <property type="match status" value="1"/>
</dbReference>
<evidence type="ECO:0000259" key="1">
    <source>
        <dbReference type="PROSITE" id="PS50844"/>
    </source>
</evidence>
<dbReference type="InterPro" id="IPR020007">
    <property type="entry name" value="NeuB/NeuA"/>
</dbReference>
<reference evidence="2 3" key="1">
    <citation type="journal article" date="2021" name="Int. J. Syst. Evol. Microbiol.">
        <title>Clostridium zeae sp. nov., isolated from corn silage.</title>
        <authorList>
            <person name="Kobayashi H."/>
            <person name="Tanizawa Y."/>
            <person name="Yagura M."/>
            <person name="Sakamoto M."/>
            <person name="Ohkuma M."/>
            <person name="Tohno M."/>
        </authorList>
    </citation>
    <scope>NUCLEOTIDE SEQUENCE [LARGE SCALE GENOMIC DNA]</scope>
    <source>
        <strain evidence="2 3">CSC2</strain>
    </source>
</reference>
<sequence>MSVYIIAEAGVNHNGDIRLAKKLIDAAKYAGADAVKFQTFKTEKIIGKYAQKAEYQVDNTGNSESQFDMVKKLELSYDQFTELKNYCDEKEITFISTPDETDSLDYLANIGVPLIKIGSTEVTNLKFLKEISKKGLPIILSTGMSTLGEVELALDTIYEQGNSAVTLMHATTDYPTMAEDVNLKAMVTMREAFKIPVGYSDHTLGNEAAVAAVALGSVVIEKHFTLDKAMEGPDHAASMTPDEFKGFVNAIRTTELLLGTGIKKPTKKEEKTIEAARRSIVASRDLDAGTILTEEMIEFKRPGTGLKPEFIKFVLGRKLKNSLKEDQLITLDDL</sequence>
<dbReference type="InterPro" id="IPR013785">
    <property type="entry name" value="Aldolase_TIM"/>
</dbReference>
<organism evidence="2 3">
    <name type="scientific">Clostridium zeae</name>
    <dbReference type="NCBI Taxonomy" id="2759022"/>
    <lineage>
        <taxon>Bacteria</taxon>
        <taxon>Bacillati</taxon>
        <taxon>Bacillota</taxon>
        <taxon>Clostridia</taxon>
        <taxon>Eubacteriales</taxon>
        <taxon>Clostridiaceae</taxon>
        <taxon>Clostridium</taxon>
    </lineage>
</organism>
<dbReference type="Pfam" id="PF08666">
    <property type="entry name" value="SAF"/>
    <property type="match status" value="1"/>
</dbReference>
<evidence type="ECO:0000313" key="2">
    <source>
        <dbReference type="EMBL" id="GFZ33725.1"/>
    </source>
</evidence>
<dbReference type="Gene3D" id="3.20.20.70">
    <property type="entry name" value="Aldolase class I"/>
    <property type="match status" value="1"/>
</dbReference>
<dbReference type="SUPFAM" id="SSF51569">
    <property type="entry name" value="Aldolase"/>
    <property type="match status" value="1"/>
</dbReference>
<dbReference type="InterPro" id="IPR013132">
    <property type="entry name" value="PseI/NeuA/B-like_N"/>
</dbReference>
<proteinExistence type="predicted"/>
<feature type="domain" description="AFP-like" evidence="1">
    <location>
        <begin position="279"/>
        <end position="334"/>
    </location>
</feature>
<dbReference type="NCBIfam" id="TIGR03569">
    <property type="entry name" value="NeuB_NnaB"/>
    <property type="match status" value="1"/>
</dbReference>
<dbReference type="SMART" id="SM00858">
    <property type="entry name" value="SAF"/>
    <property type="match status" value="1"/>
</dbReference>
<dbReference type="CDD" id="cd11615">
    <property type="entry name" value="SAF_NeuB_like"/>
    <property type="match status" value="1"/>
</dbReference>
<dbReference type="EMBL" id="BMBA01000006">
    <property type="protein sequence ID" value="GFZ33725.1"/>
    <property type="molecule type" value="Genomic_DNA"/>
</dbReference>
<evidence type="ECO:0000313" key="3">
    <source>
        <dbReference type="Proteomes" id="UP000663802"/>
    </source>
</evidence>
<dbReference type="PROSITE" id="PS50844">
    <property type="entry name" value="AFP_LIKE"/>
    <property type="match status" value="1"/>
</dbReference>
<comment type="caution">
    <text evidence="2">The sequence shown here is derived from an EMBL/GenBank/DDBJ whole genome shotgun (WGS) entry which is preliminary data.</text>
</comment>
<dbReference type="SUPFAM" id="SSF51269">
    <property type="entry name" value="AFP III-like domain"/>
    <property type="match status" value="1"/>
</dbReference>
<dbReference type="InterPro" id="IPR006190">
    <property type="entry name" value="SAF_AFP_Neu5Ac"/>
</dbReference>